<evidence type="ECO:0000256" key="1">
    <source>
        <dbReference type="SAM" id="MobiDB-lite"/>
    </source>
</evidence>
<proteinExistence type="predicted"/>
<gene>
    <name evidence="4" type="ORF">ANSO36C_67560</name>
</gene>
<evidence type="ECO:0000256" key="2">
    <source>
        <dbReference type="SAM" id="Phobius"/>
    </source>
</evidence>
<reference evidence="4" key="1">
    <citation type="submission" date="2022-04" db="EMBL/GenBank/DDBJ databases">
        <title>Complete genome sequence of a cyanobacterium, Nostoc sp. SO-36, isolated in Antarctica.</title>
        <authorList>
            <person name="Kanesaki Y."/>
            <person name="Effendi D."/>
            <person name="Sakamoto T."/>
            <person name="Ohtani S."/>
            <person name="Awai K."/>
        </authorList>
    </citation>
    <scope>NUCLEOTIDE SEQUENCE</scope>
    <source>
        <strain evidence="4">SO-36</strain>
        <plasmid evidence="4">pANSO36C</plasmid>
    </source>
</reference>
<feature type="transmembrane region" description="Helical" evidence="2">
    <location>
        <begin position="120"/>
        <end position="143"/>
    </location>
</feature>
<keyword evidence="5" id="KW-1185">Reference proteome</keyword>
<evidence type="ECO:0000313" key="5">
    <source>
        <dbReference type="Proteomes" id="UP001055453"/>
    </source>
</evidence>
<protein>
    <submittedName>
        <fullName evidence="4">Uncharacterized protein</fullName>
    </submittedName>
</protein>
<keyword evidence="4" id="KW-0614">Plasmid</keyword>
<sequence>MKLNQRKKVLIPLLLIFLLTSLTSVSNAQPNQTPSLQPRVNQEASSRENIAPNTNTHNLREAVWISQKDGTQRLVPVITGEILWWVIFTVLTGTLIAISVVVILGAFAHRHPESGEKNQFLSEALPTLVQGITIVYIVLAVILLSILGIASAEGTLSILAGISGYVLGKERSSRSRSKNNPSPEDET</sequence>
<evidence type="ECO:0000256" key="3">
    <source>
        <dbReference type="SAM" id="SignalP"/>
    </source>
</evidence>
<dbReference type="Proteomes" id="UP001055453">
    <property type="component" value="Plasmid pANSO36C"/>
</dbReference>
<keyword evidence="2" id="KW-0472">Membrane</keyword>
<feature type="region of interest" description="Disordered" evidence="1">
    <location>
        <begin position="27"/>
        <end position="52"/>
    </location>
</feature>
<keyword evidence="2" id="KW-1133">Transmembrane helix</keyword>
<organism evidence="4 5">
    <name type="scientific">Nostoc cf. commune SO-36</name>
    <dbReference type="NCBI Taxonomy" id="449208"/>
    <lineage>
        <taxon>Bacteria</taxon>
        <taxon>Bacillati</taxon>
        <taxon>Cyanobacteriota</taxon>
        <taxon>Cyanophyceae</taxon>
        <taxon>Nostocales</taxon>
        <taxon>Nostocaceae</taxon>
        <taxon>Nostoc</taxon>
    </lineage>
</organism>
<keyword evidence="3" id="KW-0732">Signal</keyword>
<feature type="chain" id="PRO_5046571017" evidence="3">
    <location>
        <begin position="29"/>
        <end position="187"/>
    </location>
</feature>
<name>A0ABM7ZCE3_NOSCO</name>
<keyword evidence="2" id="KW-0812">Transmembrane</keyword>
<evidence type="ECO:0000313" key="4">
    <source>
        <dbReference type="EMBL" id="BDI20954.1"/>
    </source>
</evidence>
<geneLocation type="plasmid" evidence="4 5">
    <name>pANSO36C</name>
</geneLocation>
<feature type="signal peptide" evidence="3">
    <location>
        <begin position="1"/>
        <end position="28"/>
    </location>
</feature>
<dbReference type="RefSeq" id="WP_251960997.1">
    <property type="nucleotide sequence ID" value="NZ_AP025735.1"/>
</dbReference>
<dbReference type="EMBL" id="AP025735">
    <property type="protein sequence ID" value="BDI20954.1"/>
    <property type="molecule type" value="Genomic_DNA"/>
</dbReference>
<feature type="transmembrane region" description="Helical" evidence="2">
    <location>
        <begin position="82"/>
        <end position="108"/>
    </location>
</feature>
<feature type="transmembrane region" description="Helical" evidence="2">
    <location>
        <begin position="149"/>
        <end position="168"/>
    </location>
</feature>
<accession>A0ABM7ZCE3</accession>